<name>A0A7M2WYJ8_9BACT</name>
<dbReference type="Proteomes" id="UP000593765">
    <property type="component" value="Chromosome"/>
</dbReference>
<proteinExistence type="predicted"/>
<organism evidence="3 4">
    <name type="scientific">Humisphaera borealis</name>
    <dbReference type="NCBI Taxonomy" id="2807512"/>
    <lineage>
        <taxon>Bacteria</taxon>
        <taxon>Pseudomonadati</taxon>
        <taxon>Planctomycetota</taxon>
        <taxon>Phycisphaerae</taxon>
        <taxon>Tepidisphaerales</taxon>
        <taxon>Tepidisphaeraceae</taxon>
        <taxon>Humisphaera</taxon>
    </lineage>
</organism>
<dbReference type="RefSeq" id="WP_206293569.1">
    <property type="nucleotide sequence ID" value="NZ_CP063458.1"/>
</dbReference>
<feature type="region of interest" description="Disordered" evidence="1">
    <location>
        <begin position="104"/>
        <end position="126"/>
    </location>
</feature>
<evidence type="ECO:0000313" key="3">
    <source>
        <dbReference type="EMBL" id="QOV90483.1"/>
    </source>
</evidence>
<reference evidence="3 4" key="1">
    <citation type="submission" date="2020-10" db="EMBL/GenBank/DDBJ databases">
        <title>Wide distribution of Phycisphaera-like planctomycetes from WD2101 soil group in peatlands and genome analysis of the first cultivated representative.</title>
        <authorList>
            <person name="Dedysh S.N."/>
            <person name="Beletsky A.V."/>
            <person name="Ivanova A."/>
            <person name="Kulichevskaya I.S."/>
            <person name="Suzina N.E."/>
            <person name="Philippov D.A."/>
            <person name="Rakitin A.L."/>
            <person name="Mardanov A.V."/>
            <person name="Ravin N.V."/>
        </authorList>
    </citation>
    <scope>NUCLEOTIDE SEQUENCE [LARGE SCALE GENOMIC DNA]</scope>
    <source>
        <strain evidence="3 4">M1803</strain>
    </source>
</reference>
<accession>A0A7M2WYJ8</accession>
<dbReference type="AlphaFoldDB" id="A0A7M2WYJ8"/>
<protein>
    <submittedName>
        <fullName evidence="3">OmpH family outer membrane protein</fullName>
    </submittedName>
</protein>
<keyword evidence="2" id="KW-0732">Signal</keyword>
<dbReference type="EMBL" id="CP063458">
    <property type="protein sequence ID" value="QOV90483.1"/>
    <property type="molecule type" value="Genomic_DNA"/>
</dbReference>
<evidence type="ECO:0000256" key="2">
    <source>
        <dbReference type="SAM" id="SignalP"/>
    </source>
</evidence>
<evidence type="ECO:0000256" key="1">
    <source>
        <dbReference type="SAM" id="MobiDB-lite"/>
    </source>
</evidence>
<feature type="signal peptide" evidence="2">
    <location>
        <begin position="1"/>
        <end position="23"/>
    </location>
</feature>
<feature type="chain" id="PRO_5034613876" evidence="2">
    <location>
        <begin position="24"/>
        <end position="319"/>
    </location>
</feature>
<evidence type="ECO:0000313" key="4">
    <source>
        <dbReference type="Proteomes" id="UP000593765"/>
    </source>
</evidence>
<dbReference type="KEGG" id="hbs:IPV69_03705"/>
<feature type="region of interest" description="Disordered" evidence="1">
    <location>
        <begin position="281"/>
        <end position="319"/>
    </location>
</feature>
<gene>
    <name evidence="3" type="ORF">IPV69_03705</name>
</gene>
<sequence length="319" mass="34551">MRTFRLALTGFTLLGLATAGVRAADVDKAPAAPAPDVQPAAEKPQPVDPAVVALIDQLGSGEPAIREAASKKLLELGKSAVPTLKQSKDADDPEVRARVRSLIRKAERRLPPAAPAKDGNAHRQSVSVSMVNGQRNVDVDDNGYKIKIRQGPEGIVLDVTGVEDDKPVTETYRAKDADELKKENPEAFALYEKYNNGGPGGAFTIQLGGNAGFQGQVFINGGNPRGFAGGVQVEQKVAEAQVKAMEKVLEKLQEDPNIPAEHRAKIIEQIEQLRAKQQDVQQKQLKEMEQRREKALDELKVPLRDEPAKDGPAKDAKKD</sequence>
<feature type="compositionally biased region" description="Basic and acidic residues" evidence="1">
    <location>
        <begin position="284"/>
        <end position="319"/>
    </location>
</feature>
<keyword evidence="4" id="KW-1185">Reference proteome</keyword>